<dbReference type="Proteomes" id="UP000324376">
    <property type="component" value="Unassembled WGS sequence"/>
</dbReference>
<comment type="caution">
    <text evidence="2">The sequence shown here is derived from an EMBL/GenBank/DDBJ whole genome shotgun (WGS) entry which is preliminary data.</text>
</comment>
<dbReference type="Pfam" id="PF02635">
    <property type="entry name" value="DsrE"/>
    <property type="match status" value="1"/>
</dbReference>
<dbReference type="RefSeq" id="WP_148783739.1">
    <property type="nucleotide sequence ID" value="NZ_VNHU01000013.1"/>
</dbReference>
<dbReference type="OrthoDB" id="7206705at2"/>
<dbReference type="PROSITE" id="PS00430">
    <property type="entry name" value="TONB_DEPENDENT_REC_1"/>
    <property type="match status" value="1"/>
</dbReference>
<evidence type="ECO:0000313" key="3">
    <source>
        <dbReference type="Proteomes" id="UP000324376"/>
    </source>
</evidence>
<accession>A0A5S5BTT4</accession>
<sequence length="178" mass="19627">MKKLTFLLLTIGLSASGYAQQKAHKGSVIKNYGETFTVDAPTFKTPINAPYKVVFDIGKSYSSDKMNPLFNTAARFVNMHAEAGVPLNQIQVALVIHGSAAFDVLNDKEYQLKFGRTNPNTELLSVLKQNNVRLILCGQTAAHKNLKPSQLSPDIQLALSAMTALVQLQNNDYRLINF</sequence>
<feature type="chain" id="PRO_5024411842" evidence="1">
    <location>
        <begin position="20"/>
        <end position="178"/>
    </location>
</feature>
<protein>
    <submittedName>
        <fullName evidence="2">DsrE/DsrF/DsrH-like protein</fullName>
    </submittedName>
</protein>
<organism evidence="2 3">
    <name type="scientific">Aquimarina intermedia</name>
    <dbReference type="NCBI Taxonomy" id="350814"/>
    <lineage>
        <taxon>Bacteria</taxon>
        <taxon>Pseudomonadati</taxon>
        <taxon>Bacteroidota</taxon>
        <taxon>Flavobacteriia</taxon>
        <taxon>Flavobacteriales</taxon>
        <taxon>Flavobacteriaceae</taxon>
        <taxon>Aquimarina</taxon>
    </lineage>
</organism>
<keyword evidence="1" id="KW-0732">Signal</keyword>
<keyword evidence="3" id="KW-1185">Reference proteome</keyword>
<gene>
    <name evidence="2" type="ORF">BD809_11328</name>
</gene>
<dbReference type="InterPro" id="IPR027396">
    <property type="entry name" value="DsrEFH-like"/>
</dbReference>
<reference evidence="2 3" key="1">
    <citation type="submission" date="2019-07" db="EMBL/GenBank/DDBJ databases">
        <title>Genomic Encyclopedia of Archaeal and Bacterial Type Strains, Phase II (KMG-II): from individual species to whole genera.</title>
        <authorList>
            <person name="Goeker M."/>
        </authorList>
    </citation>
    <scope>NUCLEOTIDE SEQUENCE [LARGE SCALE GENOMIC DNA]</scope>
    <source>
        <strain evidence="2 3">DSM 17527</strain>
    </source>
</reference>
<dbReference type="SUPFAM" id="SSF75169">
    <property type="entry name" value="DsrEFH-like"/>
    <property type="match status" value="1"/>
</dbReference>
<dbReference type="InterPro" id="IPR010916">
    <property type="entry name" value="TonB_box_CS"/>
</dbReference>
<feature type="signal peptide" evidence="1">
    <location>
        <begin position="1"/>
        <end position="19"/>
    </location>
</feature>
<evidence type="ECO:0000313" key="2">
    <source>
        <dbReference type="EMBL" id="TYP70364.1"/>
    </source>
</evidence>
<proteinExistence type="predicted"/>
<dbReference type="PANTHER" id="PTHR37691">
    <property type="entry name" value="BLR3518 PROTEIN"/>
    <property type="match status" value="1"/>
</dbReference>
<name>A0A5S5BTT4_9FLAO</name>
<dbReference type="Gene3D" id="3.40.1260.10">
    <property type="entry name" value="DsrEFH-like"/>
    <property type="match status" value="1"/>
</dbReference>
<evidence type="ECO:0000256" key="1">
    <source>
        <dbReference type="SAM" id="SignalP"/>
    </source>
</evidence>
<dbReference type="InterPro" id="IPR003787">
    <property type="entry name" value="Sulphur_relay_DsrE/F-like"/>
</dbReference>
<dbReference type="EMBL" id="VNHU01000013">
    <property type="protein sequence ID" value="TYP70364.1"/>
    <property type="molecule type" value="Genomic_DNA"/>
</dbReference>
<dbReference type="PANTHER" id="PTHR37691:SF1">
    <property type="entry name" value="BLR3518 PROTEIN"/>
    <property type="match status" value="1"/>
</dbReference>
<dbReference type="AlphaFoldDB" id="A0A5S5BTT4"/>